<keyword evidence="1" id="KW-0812">Transmembrane</keyword>
<keyword evidence="1" id="KW-0472">Membrane</keyword>
<name>A0A6N8IRK2_9BURK</name>
<evidence type="ECO:0000313" key="3">
    <source>
        <dbReference type="Proteomes" id="UP000469385"/>
    </source>
</evidence>
<evidence type="ECO:0000256" key="1">
    <source>
        <dbReference type="SAM" id="Phobius"/>
    </source>
</evidence>
<comment type="caution">
    <text evidence="2">The sequence shown here is derived from an EMBL/GenBank/DDBJ whole genome shotgun (WGS) entry which is preliminary data.</text>
</comment>
<keyword evidence="1" id="KW-1133">Transmembrane helix</keyword>
<dbReference type="InterPro" id="IPR009781">
    <property type="entry name" value="DUF1345"/>
</dbReference>
<feature type="transmembrane region" description="Helical" evidence="1">
    <location>
        <begin position="98"/>
        <end position="120"/>
    </location>
</feature>
<feature type="transmembrane region" description="Helical" evidence="1">
    <location>
        <begin position="59"/>
        <end position="77"/>
    </location>
</feature>
<keyword evidence="3" id="KW-1185">Reference proteome</keyword>
<accession>A0A6N8IRK2</accession>
<gene>
    <name evidence="2" type="ORF">GON04_06995</name>
</gene>
<proteinExistence type="predicted"/>
<evidence type="ECO:0000313" key="2">
    <source>
        <dbReference type="EMBL" id="MVQ29185.1"/>
    </source>
</evidence>
<feature type="transmembrane region" description="Helical" evidence="1">
    <location>
        <begin position="217"/>
        <end position="239"/>
    </location>
</feature>
<sequence length="240" mass="25934">MESPPPKPTAAERLGLGRHVPLWRALRVRPRLAAALGFGLLVYAASPLVATLGTSARCLVGWNAGALLYLALAWHEMRGVDDAKLIQSRAVAQDEGRTTILLLVVVAAAAVMLAVGTQLAQVKSLDEDAGRGWHLVLAGVTVATSWFFTQVLFALHYAHDFYLARHRDRPDPLQFPGTQDPGYSDFFHFACVIGAAAQTADITFQGRSLRPVGTLHCVLSFFFNTTLLALSMNVVASLLT</sequence>
<dbReference type="Proteomes" id="UP000469385">
    <property type="component" value="Unassembled WGS sequence"/>
</dbReference>
<feature type="transmembrane region" description="Helical" evidence="1">
    <location>
        <begin position="32"/>
        <end position="53"/>
    </location>
</feature>
<dbReference type="EMBL" id="WSEL01000003">
    <property type="protein sequence ID" value="MVQ29185.1"/>
    <property type="molecule type" value="Genomic_DNA"/>
</dbReference>
<feature type="transmembrane region" description="Helical" evidence="1">
    <location>
        <begin position="132"/>
        <end position="157"/>
    </location>
</feature>
<reference evidence="2 3" key="1">
    <citation type="submission" date="2019-12" db="EMBL/GenBank/DDBJ databases">
        <authorList>
            <person name="Huq M.A."/>
        </authorList>
    </citation>
    <scope>NUCLEOTIDE SEQUENCE [LARGE SCALE GENOMIC DNA]</scope>
    <source>
        <strain evidence="2 3">MAH-25</strain>
    </source>
</reference>
<dbReference type="AlphaFoldDB" id="A0A6N8IRK2"/>
<dbReference type="Pfam" id="PF07077">
    <property type="entry name" value="DUF1345"/>
    <property type="match status" value="1"/>
</dbReference>
<organism evidence="2 3">
    <name type="scientific">Ramlibacter pinisoli</name>
    <dbReference type="NCBI Taxonomy" id="2682844"/>
    <lineage>
        <taxon>Bacteria</taxon>
        <taxon>Pseudomonadati</taxon>
        <taxon>Pseudomonadota</taxon>
        <taxon>Betaproteobacteria</taxon>
        <taxon>Burkholderiales</taxon>
        <taxon>Comamonadaceae</taxon>
        <taxon>Ramlibacter</taxon>
    </lineage>
</organism>
<protein>
    <submittedName>
        <fullName evidence="2">DUF1345 domain-containing protein</fullName>
    </submittedName>
</protein>